<feature type="transmembrane region" description="Helical" evidence="6">
    <location>
        <begin position="110"/>
        <end position="131"/>
    </location>
</feature>
<dbReference type="EMBL" id="DTQM01000112">
    <property type="protein sequence ID" value="HGC42741.1"/>
    <property type="molecule type" value="Genomic_DNA"/>
</dbReference>
<feature type="transmembrane region" description="Helical" evidence="6">
    <location>
        <begin position="210"/>
        <end position="235"/>
    </location>
</feature>
<keyword evidence="2" id="KW-1003">Cell membrane</keyword>
<evidence type="ECO:0000256" key="6">
    <source>
        <dbReference type="SAM" id="Phobius"/>
    </source>
</evidence>
<protein>
    <submittedName>
        <fullName evidence="7">Branched-chain amino acid ABC transporter permease</fullName>
    </submittedName>
</protein>
<evidence type="ECO:0000256" key="4">
    <source>
        <dbReference type="ARBA" id="ARBA00022989"/>
    </source>
</evidence>
<dbReference type="GO" id="GO:0005886">
    <property type="term" value="C:plasma membrane"/>
    <property type="evidence" value="ECO:0007669"/>
    <property type="project" value="UniProtKB-SubCell"/>
</dbReference>
<gene>
    <name evidence="7" type="ORF">ENY07_05925</name>
</gene>
<evidence type="ECO:0000256" key="5">
    <source>
        <dbReference type="ARBA" id="ARBA00023136"/>
    </source>
</evidence>
<dbReference type="GO" id="GO:0015658">
    <property type="term" value="F:branched-chain amino acid transmembrane transporter activity"/>
    <property type="evidence" value="ECO:0007669"/>
    <property type="project" value="InterPro"/>
</dbReference>
<organism evidence="7">
    <name type="scientific">Acidicaldus sp</name>
    <dbReference type="NCBI Taxonomy" id="1872105"/>
    <lineage>
        <taxon>Bacteria</taxon>
        <taxon>Pseudomonadati</taxon>
        <taxon>Pseudomonadota</taxon>
        <taxon>Alphaproteobacteria</taxon>
        <taxon>Acetobacterales</taxon>
        <taxon>Acetobacteraceae</taxon>
        <taxon>Acidicaldus</taxon>
    </lineage>
</organism>
<evidence type="ECO:0000256" key="1">
    <source>
        <dbReference type="ARBA" id="ARBA00004651"/>
    </source>
</evidence>
<dbReference type="PANTHER" id="PTHR30482:SF17">
    <property type="entry name" value="ABC TRANSPORTER ATP-BINDING PROTEIN"/>
    <property type="match status" value="1"/>
</dbReference>
<dbReference type="Pfam" id="PF02653">
    <property type="entry name" value="BPD_transp_2"/>
    <property type="match status" value="1"/>
</dbReference>
<dbReference type="InterPro" id="IPR001851">
    <property type="entry name" value="ABC_transp_permease"/>
</dbReference>
<dbReference type="InterPro" id="IPR043428">
    <property type="entry name" value="LivM-like"/>
</dbReference>
<feature type="transmembrane region" description="Helical" evidence="6">
    <location>
        <begin position="284"/>
        <end position="306"/>
    </location>
</feature>
<dbReference type="PANTHER" id="PTHR30482">
    <property type="entry name" value="HIGH-AFFINITY BRANCHED-CHAIN AMINO ACID TRANSPORT SYSTEM PERMEASE"/>
    <property type="match status" value="1"/>
</dbReference>
<evidence type="ECO:0000313" key="7">
    <source>
        <dbReference type="EMBL" id="HGC42741.1"/>
    </source>
</evidence>
<dbReference type="AlphaFoldDB" id="A0A8J4H9J5"/>
<feature type="transmembrane region" description="Helical" evidence="6">
    <location>
        <begin position="247"/>
        <end position="272"/>
    </location>
</feature>
<feature type="transmembrane region" description="Helical" evidence="6">
    <location>
        <begin position="159"/>
        <end position="180"/>
    </location>
</feature>
<accession>A0A8J4H9J5</accession>
<evidence type="ECO:0000256" key="3">
    <source>
        <dbReference type="ARBA" id="ARBA00022692"/>
    </source>
</evidence>
<keyword evidence="5 6" id="KW-0472">Membrane</keyword>
<dbReference type="CDD" id="cd06581">
    <property type="entry name" value="TM_PBP1_LivM_like"/>
    <property type="match status" value="1"/>
</dbReference>
<proteinExistence type="predicted"/>
<feature type="transmembrane region" description="Helical" evidence="6">
    <location>
        <begin position="53"/>
        <end position="73"/>
    </location>
</feature>
<comment type="subcellular location">
    <subcellularLocation>
        <location evidence="1">Cell membrane</location>
        <topology evidence="1">Multi-pass membrane protein</topology>
    </subcellularLocation>
</comment>
<keyword evidence="3 6" id="KW-0812">Transmembrane</keyword>
<comment type="caution">
    <text evidence="7">The sequence shown here is derived from an EMBL/GenBank/DDBJ whole genome shotgun (WGS) entry which is preliminary data.</text>
</comment>
<evidence type="ECO:0000256" key="2">
    <source>
        <dbReference type="ARBA" id="ARBA00022475"/>
    </source>
</evidence>
<reference evidence="7" key="1">
    <citation type="journal article" date="2020" name="mSystems">
        <title>Genome- and Community-Level Interaction Insights into Carbon Utilization and Element Cycling Functions of Hydrothermarchaeota in Hydrothermal Sediment.</title>
        <authorList>
            <person name="Zhou Z."/>
            <person name="Liu Y."/>
            <person name="Xu W."/>
            <person name="Pan J."/>
            <person name="Luo Z.H."/>
            <person name="Li M."/>
        </authorList>
    </citation>
    <scope>NUCLEOTIDE SEQUENCE</scope>
    <source>
        <strain evidence="7">SpSt-997</strain>
    </source>
</reference>
<keyword evidence="4 6" id="KW-1133">Transmembrane helix</keyword>
<feature type="transmembrane region" description="Helical" evidence="6">
    <location>
        <begin position="85"/>
        <end position="104"/>
    </location>
</feature>
<sequence length="322" mass="34407">MGARARESGLALSALALLLAVPMAFHSPAFEDFIIRLSAMGLFATSLNLLIGGAGMISFGHGMFYGLGAYAFALLMQRTTFSLPLSLLVTLTLAATAALAVGAICIRLKTIYFAFVTLAIQMLFYSVILSWQSLTGGDQGLRGGIPRRVIAGFDLNQQLNLYVFCSILLVAGLFAMRHIGASPFGATLRMIRDNEPRAEFLGITIWQAKLGVFVLAALFATLGGVLASLFVSGAYPELADWPISGQAIFAVMLGGIESFLGPLLGTVVLLALNDVFTRVTEYHGLVQGVVILLFALGLRRGILDFLRAGRKSRRKRKAAASP</sequence>
<name>A0A8J4H9J5_9PROT</name>